<accession>A0A7C4XH47</accession>
<comment type="caution">
    <text evidence="10">The sequence shown here is derived from an EMBL/GenBank/DDBJ whole genome shotgun (WGS) entry which is preliminary data.</text>
</comment>
<dbReference type="PANTHER" id="PTHR30572">
    <property type="entry name" value="MEMBRANE COMPONENT OF TRANSPORTER-RELATED"/>
    <property type="match status" value="1"/>
</dbReference>
<name>A0A7C4XH47_UNCKA</name>
<feature type="transmembrane region" description="Helical" evidence="7">
    <location>
        <begin position="314"/>
        <end position="342"/>
    </location>
</feature>
<sequence length="393" mass="42296">MLIAEIFNTSIKALNANKIRSFLTILGIIIGVFAVVTLISLGKGVQNYISDQFDALGSNLLFVSPGTAAFGNDPAEAFTINRLERKHIELLERNLGSEIDSTSAYYVASEYAKYKTKTYLADVTGLSATGGKMFNYEMVEGRYFTKAEENNDTKVVVLGPNVSKELFSSQTAVGQRIDVSGDNYEVIGVFKSKGSNFDDQIIIPFTAMEKTFGLSNLSSIVVKAKQDSDIDFLIRQVELVMLQDLKSDEFNVLSQSDILGSIQSILGMLTIALSAIAGISLLVGGIGIMNIMLVSVTERIREIGLRKAVGASPFNIGLQFLTESVLLSVLGGLIGLVLGMLATAGAQQFIRAEITGSAVLLSFIFSVVVGVIFGTYPAVNAAKKDPIEALRHE</sequence>
<evidence type="ECO:0000256" key="2">
    <source>
        <dbReference type="ARBA" id="ARBA00022475"/>
    </source>
</evidence>
<evidence type="ECO:0000256" key="5">
    <source>
        <dbReference type="ARBA" id="ARBA00023136"/>
    </source>
</evidence>
<dbReference type="Pfam" id="PF12704">
    <property type="entry name" value="MacB_PCD"/>
    <property type="match status" value="1"/>
</dbReference>
<dbReference type="InterPro" id="IPR025857">
    <property type="entry name" value="MacB_PCD"/>
</dbReference>
<reference evidence="10" key="1">
    <citation type="journal article" date="2020" name="mSystems">
        <title>Genome- and Community-Level Interaction Insights into Carbon Utilization and Element Cycling Functions of Hydrothermarchaeota in Hydrothermal Sediment.</title>
        <authorList>
            <person name="Zhou Z."/>
            <person name="Liu Y."/>
            <person name="Xu W."/>
            <person name="Pan J."/>
            <person name="Luo Z.H."/>
            <person name="Li M."/>
        </authorList>
    </citation>
    <scope>NUCLEOTIDE SEQUENCE [LARGE SCALE GENOMIC DNA]</scope>
    <source>
        <strain evidence="10">SpSt-417</strain>
    </source>
</reference>
<comment type="similarity">
    <text evidence="6">Belongs to the ABC-4 integral membrane protein family.</text>
</comment>
<dbReference type="GO" id="GO:0005886">
    <property type="term" value="C:plasma membrane"/>
    <property type="evidence" value="ECO:0007669"/>
    <property type="project" value="UniProtKB-SubCell"/>
</dbReference>
<feature type="transmembrane region" description="Helical" evidence="7">
    <location>
        <begin position="21"/>
        <end position="42"/>
    </location>
</feature>
<evidence type="ECO:0000313" key="10">
    <source>
        <dbReference type="EMBL" id="HGW29395.1"/>
    </source>
</evidence>
<comment type="subcellular location">
    <subcellularLocation>
        <location evidence="1">Cell membrane</location>
        <topology evidence="1">Multi-pass membrane protein</topology>
    </subcellularLocation>
</comment>
<dbReference type="GO" id="GO:0022857">
    <property type="term" value="F:transmembrane transporter activity"/>
    <property type="evidence" value="ECO:0007669"/>
    <property type="project" value="TreeGrafter"/>
</dbReference>
<feature type="transmembrane region" description="Helical" evidence="7">
    <location>
        <begin position="354"/>
        <end position="376"/>
    </location>
</feature>
<gene>
    <name evidence="10" type="ORF">ENR63_00500</name>
</gene>
<evidence type="ECO:0000256" key="6">
    <source>
        <dbReference type="ARBA" id="ARBA00038076"/>
    </source>
</evidence>
<keyword evidence="5 7" id="KW-0472">Membrane</keyword>
<evidence type="ECO:0000259" key="9">
    <source>
        <dbReference type="Pfam" id="PF12704"/>
    </source>
</evidence>
<dbReference type="EMBL" id="DSRT01000027">
    <property type="protein sequence ID" value="HGW29395.1"/>
    <property type="molecule type" value="Genomic_DNA"/>
</dbReference>
<dbReference type="InterPro" id="IPR050250">
    <property type="entry name" value="Macrolide_Exporter_MacB"/>
</dbReference>
<dbReference type="Pfam" id="PF02687">
    <property type="entry name" value="FtsX"/>
    <property type="match status" value="1"/>
</dbReference>
<dbReference type="AlphaFoldDB" id="A0A7C4XH47"/>
<organism evidence="10">
    <name type="scientific">candidate division WWE3 bacterium</name>
    <dbReference type="NCBI Taxonomy" id="2053526"/>
    <lineage>
        <taxon>Bacteria</taxon>
        <taxon>Katanobacteria</taxon>
    </lineage>
</organism>
<dbReference type="InterPro" id="IPR003838">
    <property type="entry name" value="ABC3_permease_C"/>
</dbReference>
<feature type="transmembrane region" description="Helical" evidence="7">
    <location>
        <begin position="265"/>
        <end position="293"/>
    </location>
</feature>
<protein>
    <submittedName>
        <fullName evidence="10">FtsX-like permease family protein</fullName>
    </submittedName>
</protein>
<keyword evidence="4 7" id="KW-1133">Transmembrane helix</keyword>
<feature type="domain" description="ABC3 transporter permease C-terminal" evidence="8">
    <location>
        <begin position="275"/>
        <end position="386"/>
    </location>
</feature>
<feature type="domain" description="MacB-like periplasmic core" evidence="9">
    <location>
        <begin position="21"/>
        <end position="236"/>
    </location>
</feature>
<keyword evidence="3 7" id="KW-0812">Transmembrane</keyword>
<evidence type="ECO:0000256" key="7">
    <source>
        <dbReference type="SAM" id="Phobius"/>
    </source>
</evidence>
<evidence type="ECO:0000256" key="3">
    <source>
        <dbReference type="ARBA" id="ARBA00022692"/>
    </source>
</evidence>
<evidence type="ECO:0000256" key="4">
    <source>
        <dbReference type="ARBA" id="ARBA00022989"/>
    </source>
</evidence>
<evidence type="ECO:0000256" key="1">
    <source>
        <dbReference type="ARBA" id="ARBA00004651"/>
    </source>
</evidence>
<evidence type="ECO:0000259" key="8">
    <source>
        <dbReference type="Pfam" id="PF02687"/>
    </source>
</evidence>
<dbReference type="PANTHER" id="PTHR30572:SF4">
    <property type="entry name" value="ABC TRANSPORTER PERMEASE YTRF"/>
    <property type="match status" value="1"/>
</dbReference>
<keyword evidence="2" id="KW-1003">Cell membrane</keyword>
<proteinExistence type="inferred from homology"/>